<name>A0A4D6LL02_VIGUN</name>
<sequence length="107" mass="11843">MHISQNASRSLLTVNTPLRRLHPNPVDVEGRTTIAYHHFVTKVVSVSPSRCRLRPKLVEATPSPVVVASLRSLRHCGCFVVVVALSPLSLRRRGQCISIRSMCSPPH</sequence>
<protein>
    <submittedName>
        <fullName evidence="1">Uncharacterized protein</fullName>
    </submittedName>
</protein>
<accession>A0A4D6LL02</accession>
<organism evidence="1 2">
    <name type="scientific">Vigna unguiculata</name>
    <name type="common">Cowpea</name>
    <dbReference type="NCBI Taxonomy" id="3917"/>
    <lineage>
        <taxon>Eukaryota</taxon>
        <taxon>Viridiplantae</taxon>
        <taxon>Streptophyta</taxon>
        <taxon>Embryophyta</taxon>
        <taxon>Tracheophyta</taxon>
        <taxon>Spermatophyta</taxon>
        <taxon>Magnoliopsida</taxon>
        <taxon>eudicotyledons</taxon>
        <taxon>Gunneridae</taxon>
        <taxon>Pentapetalae</taxon>
        <taxon>rosids</taxon>
        <taxon>fabids</taxon>
        <taxon>Fabales</taxon>
        <taxon>Fabaceae</taxon>
        <taxon>Papilionoideae</taxon>
        <taxon>50 kb inversion clade</taxon>
        <taxon>NPAAA clade</taxon>
        <taxon>indigoferoid/millettioid clade</taxon>
        <taxon>Phaseoleae</taxon>
        <taxon>Vigna</taxon>
    </lineage>
</organism>
<dbReference type="EMBL" id="CP039348">
    <property type="protein sequence ID" value="QCD89439.1"/>
    <property type="molecule type" value="Genomic_DNA"/>
</dbReference>
<evidence type="ECO:0000313" key="2">
    <source>
        <dbReference type="Proteomes" id="UP000501690"/>
    </source>
</evidence>
<evidence type="ECO:0000313" key="1">
    <source>
        <dbReference type="EMBL" id="QCD89439.1"/>
    </source>
</evidence>
<reference evidence="1 2" key="1">
    <citation type="submission" date="2019-04" db="EMBL/GenBank/DDBJ databases">
        <title>An improved genome assembly and genetic linkage map for asparagus bean, Vigna unguiculata ssp. sesquipedialis.</title>
        <authorList>
            <person name="Xia Q."/>
            <person name="Zhang R."/>
            <person name="Dong Y."/>
        </authorList>
    </citation>
    <scope>NUCLEOTIDE SEQUENCE [LARGE SCALE GENOMIC DNA]</scope>
    <source>
        <tissue evidence="1">Leaf</tissue>
    </source>
</reference>
<gene>
    <name evidence="1" type="ORF">DEO72_LG4g383</name>
</gene>
<keyword evidence="2" id="KW-1185">Reference proteome</keyword>
<dbReference type="Proteomes" id="UP000501690">
    <property type="component" value="Linkage Group LG4"/>
</dbReference>
<proteinExistence type="predicted"/>
<dbReference type="AlphaFoldDB" id="A0A4D6LL02"/>